<dbReference type="InterPro" id="IPR013320">
    <property type="entry name" value="ConA-like_dom_sf"/>
</dbReference>
<dbReference type="OrthoDB" id="201235at2759"/>
<gene>
    <name evidence="1" type="ORF">TrLO_g4197</name>
</gene>
<dbReference type="AlphaFoldDB" id="A0A9W7FJ80"/>
<evidence type="ECO:0000313" key="1">
    <source>
        <dbReference type="EMBL" id="GMI13462.1"/>
    </source>
</evidence>
<evidence type="ECO:0000313" key="2">
    <source>
        <dbReference type="Proteomes" id="UP001165122"/>
    </source>
</evidence>
<accession>A0A9W7FJ80</accession>
<keyword evidence="2" id="KW-1185">Reference proteome</keyword>
<dbReference type="EMBL" id="BRXW01000192">
    <property type="protein sequence ID" value="GMI13462.1"/>
    <property type="molecule type" value="Genomic_DNA"/>
</dbReference>
<organism evidence="1 2">
    <name type="scientific">Triparma laevis f. longispina</name>
    <dbReference type="NCBI Taxonomy" id="1714387"/>
    <lineage>
        <taxon>Eukaryota</taxon>
        <taxon>Sar</taxon>
        <taxon>Stramenopiles</taxon>
        <taxon>Ochrophyta</taxon>
        <taxon>Bolidophyceae</taxon>
        <taxon>Parmales</taxon>
        <taxon>Triparmaceae</taxon>
        <taxon>Triparma</taxon>
    </lineage>
</organism>
<proteinExistence type="predicted"/>
<sequence length="153" mass="16904">MDVNTDNIAALQHQIEFWHNPALLHDWDFRDCTTDEPVFDSVGVTIAATLDGPIRSNGGIFLDGVNDYVNITNFEFGGTTSFEVYVKYYSFKNSCGVFYEGSTGSTAKGPEVINVDSFEKTHVVTAVTNTTMNIYKNGKLLEPILEEDTSPTS</sequence>
<protein>
    <submittedName>
        <fullName evidence="1">Uncharacterized protein</fullName>
    </submittedName>
</protein>
<dbReference type="SUPFAM" id="SSF49899">
    <property type="entry name" value="Concanavalin A-like lectins/glucanases"/>
    <property type="match status" value="1"/>
</dbReference>
<dbReference type="Proteomes" id="UP001165122">
    <property type="component" value="Unassembled WGS sequence"/>
</dbReference>
<comment type="caution">
    <text evidence="1">The sequence shown here is derived from an EMBL/GenBank/DDBJ whole genome shotgun (WGS) entry which is preliminary data.</text>
</comment>
<name>A0A9W7FJ80_9STRA</name>
<reference evidence="2" key="1">
    <citation type="journal article" date="2023" name="Commun. Biol.">
        <title>Genome analysis of Parmales, the sister group of diatoms, reveals the evolutionary specialization of diatoms from phago-mixotrophs to photoautotrophs.</title>
        <authorList>
            <person name="Ban H."/>
            <person name="Sato S."/>
            <person name="Yoshikawa S."/>
            <person name="Yamada K."/>
            <person name="Nakamura Y."/>
            <person name="Ichinomiya M."/>
            <person name="Sato N."/>
            <person name="Blanc-Mathieu R."/>
            <person name="Endo H."/>
            <person name="Kuwata A."/>
            <person name="Ogata H."/>
        </authorList>
    </citation>
    <scope>NUCLEOTIDE SEQUENCE [LARGE SCALE GENOMIC DNA]</scope>
    <source>
        <strain evidence="2">NIES 3700</strain>
    </source>
</reference>